<name>A0ABQ1QH55_9RHOB</name>
<organism evidence="2 3">
    <name type="scientific">Sinisalibacter lacisalsi</name>
    <dbReference type="NCBI Taxonomy" id="1526570"/>
    <lineage>
        <taxon>Bacteria</taxon>
        <taxon>Pseudomonadati</taxon>
        <taxon>Pseudomonadota</taxon>
        <taxon>Alphaproteobacteria</taxon>
        <taxon>Rhodobacterales</taxon>
        <taxon>Roseobacteraceae</taxon>
        <taxon>Sinisalibacter</taxon>
    </lineage>
</organism>
<evidence type="ECO:0000313" key="2">
    <source>
        <dbReference type="EMBL" id="GGD25571.1"/>
    </source>
</evidence>
<keyword evidence="1" id="KW-1133">Transmembrane helix</keyword>
<comment type="caution">
    <text evidence="2">The sequence shown here is derived from an EMBL/GenBank/DDBJ whole genome shotgun (WGS) entry which is preliminary data.</text>
</comment>
<feature type="transmembrane region" description="Helical" evidence="1">
    <location>
        <begin position="82"/>
        <end position="104"/>
    </location>
</feature>
<evidence type="ECO:0000313" key="3">
    <source>
        <dbReference type="Proteomes" id="UP000617355"/>
    </source>
</evidence>
<sequence length="135" mass="13801">MSLSVVLFCIAGLGALAMGLKYSVSPVPMRYHAEMLGAAADPPSDGLRNVLTGLYRAFGGALSGLALAIICLALWPIAAGNLPAATGAFLAGSFAAMATAFAALKLERRTAVRTPWRIAAGLEVVLVAALIAFLL</sequence>
<dbReference type="EMBL" id="BMGI01000001">
    <property type="protein sequence ID" value="GGD25571.1"/>
    <property type="molecule type" value="Genomic_DNA"/>
</dbReference>
<accession>A0ABQ1QH55</accession>
<evidence type="ECO:0000256" key="1">
    <source>
        <dbReference type="SAM" id="Phobius"/>
    </source>
</evidence>
<protein>
    <recommendedName>
        <fullName evidence="4">DUF4345 domain-containing protein</fullName>
    </recommendedName>
</protein>
<evidence type="ECO:0008006" key="4">
    <source>
        <dbReference type="Google" id="ProtNLM"/>
    </source>
</evidence>
<feature type="transmembrane region" description="Helical" evidence="1">
    <location>
        <begin position="54"/>
        <end position="75"/>
    </location>
</feature>
<dbReference type="RefSeq" id="WP_188526264.1">
    <property type="nucleotide sequence ID" value="NZ_BMGI01000001.1"/>
</dbReference>
<feature type="transmembrane region" description="Helical" evidence="1">
    <location>
        <begin position="116"/>
        <end position="134"/>
    </location>
</feature>
<keyword evidence="3" id="KW-1185">Reference proteome</keyword>
<reference evidence="3" key="1">
    <citation type="journal article" date="2019" name="Int. J. Syst. Evol. Microbiol.">
        <title>The Global Catalogue of Microorganisms (GCM) 10K type strain sequencing project: providing services to taxonomists for standard genome sequencing and annotation.</title>
        <authorList>
            <consortium name="The Broad Institute Genomics Platform"/>
            <consortium name="The Broad Institute Genome Sequencing Center for Infectious Disease"/>
            <person name="Wu L."/>
            <person name="Ma J."/>
        </authorList>
    </citation>
    <scope>NUCLEOTIDE SEQUENCE [LARGE SCALE GENOMIC DNA]</scope>
    <source>
        <strain evidence="3">CGMCC 1.12922</strain>
    </source>
</reference>
<keyword evidence="1" id="KW-0812">Transmembrane</keyword>
<proteinExistence type="predicted"/>
<keyword evidence="1" id="KW-0472">Membrane</keyword>
<gene>
    <name evidence="2" type="ORF">GCM10011358_07580</name>
</gene>
<dbReference type="Proteomes" id="UP000617355">
    <property type="component" value="Unassembled WGS sequence"/>
</dbReference>